<dbReference type="Proteomes" id="UP000033441">
    <property type="component" value="Unassembled WGS sequence"/>
</dbReference>
<evidence type="ECO:0000256" key="1">
    <source>
        <dbReference type="SAM" id="MobiDB-lite"/>
    </source>
</evidence>
<dbReference type="EMBL" id="LANV01000001">
    <property type="protein sequence ID" value="KJV64430.1"/>
    <property type="molecule type" value="Genomic_DNA"/>
</dbReference>
<organism evidence="2 3">
    <name type="scientific">Anaplasma phagocytophilum str. ApMUC09</name>
    <dbReference type="NCBI Taxonomy" id="1359152"/>
    <lineage>
        <taxon>Bacteria</taxon>
        <taxon>Pseudomonadati</taxon>
        <taxon>Pseudomonadota</taxon>
        <taxon>Alphaproteobacteria</taxon>
        <taxon>Rickettsiales</taxon>
        <taxon>Anaplasmataceae</taxon>
        <taxon>Anaplasma</taxon>
        <taxon>phagocytophilum group</taxon>
    </lineage>
</organism>
<name>A0A0F3N8P3_ANAPH</name>
<protein>
    <submittedName>
        <fullName evidence="2">Type IV secretion system VirB6 family domain protein</fullName>
    </submittedName>
</protein>
<evidence type="ECO:0000313" key="2">
    <source>
        <dbReference type="EMBL" id="KJV64430.1"/>
    </source>
</evidence>
<evidence type="ECO:0000313" key="3">
    <source>
        <dbReference type="Proteomes" id="UP000033441"/>
    </source>
</evidence>
<accession>A0A0F3N8P3</accession>
<proteinExistence type="predicted"/>
<comment type="caution">
    <text evidence="2">The sequence shown here is derived from an EMBL/GenBank/DDBJ whole genome shotgun (WGS) entry which is preliminary data.</text>
</comment>
<dbReference type="PATRIC" id="fig|1359152.3.peg.6"/>
<feature type="region of interest" description="Disordered" evidence="1">
    <location>
        <begin position="1"/>
        <end position="24"/>
    </location>
</feature>
<dbReference type="AlphaFoldDB" id="A0A0F3N8P3"/>
<gene>
    <name evidence="2" type="ORF">APHMUC_0006</name>
</gene>
<sequence>MDIPVDKEGDKRDPDEVKAGKKKEERGEIGLIVPSIDKKAELEGIKAKKRLLFQG</sequence>
<reference evidence="2 3" key="1">
    <citation type="submission" date="2015-02" db="EMBL/GenBank/DDBJ databases">
        <title>Genome Sequencing of Rickettsiales.</title>
        <authorList>
            <person name="Daugherty S.C."/>
            <person name="Su Q."/>
            <person name="Abolude K."/>
            <person name="Beier-Sexton M."/>
            <person name="Carlyon J.A."/>
            <person name="Carter R."/>
            <person name="Day N.P."/>
            <person name="Dumler S.J."/>
            <person name="Dyachenko V."/>
            <person name="Godinez A."/>
            <person name="Kurtti T.J."/>
            <person name="Lichay M."/>
            <person name="Mullins K.E."/>
            <person name="Ott S."/>
            <person name="Pappas-Brown V."/>
            <person name="Paris D.H."/>
            <person name="Patel P."/>
            <person name="Richards A.L."/>
            <person name="Sadzewicz L."/>
            <person name="Sears K."/>
            <person name="Seidman D."/>
            <person name="Sengamalay N."/>
            <person name="Stenos J."/>
            <person name="Tallon L.J."/>
            <person name="Vincent G."/>
            <person name="Fraser C.M."/>
            <person name="Munderloh U."/>
            <person name="Dunning-Hotopp J.C."/>
        </authorList>
    </citation>
    <scope>NUCLEOTIDE SEQUENCE [LARGE SCALE GENOMIC DNA]</scope>
    <source>
        <strain evidence="2 3">ApMUC09</strain>
    </source>
</reference>